<dbReference type="Pfam" id="PF12779">
    <property type="entry name" value="WXXGXW"/>
    <property type="match status" value="1"/>
</dbReference>
<evidence type="ECO:0000313" key="3">
    <source>
        <dbReference type="EMBL" id="RAJ80056.1"/>
    </source>
</evidence>
<proteinExistence type="predicted"/>
<dbReference type="InterPro" id="IPR024447">
    <property type="entry name" value="YXWGXW_rpt"/>
</dbReference>
<feature type="signal peptide" evidence="2">
    <location>
        <begin position="1"/>
        <end position="43"/>
    </location>
</feature>
<comment type="caution">
    <text evidence="3">The sequence shown here is derived from an EMBL/GenBank/DDBJ whole genome shotgun (WGS) entry which is preliminary data.</text>
</comment>
<evidence type="ECO:0000256" key="2">
    <source>
        <dbReference type="SAM" id="SignalP"/>
    </source>
</evidence>
<dbReference type="Proteomes" id="UP000249819">
    <property type="component" value="Unassembled WGS sequence"/>
</dbReference>
<protein>
    <submittedName>
        <fullName evidence="3">YXWGXW repeat-containing protein</fullName>
    </submittedName>
</protein>
<feature type="chain" id="PRO_5016308055" evidence="2">
    <location>
        <begin position="44"/>
        <end position="277"/>
    </location>
</feature>
<accession>A0A327VYN7</accession>
<name>A0A327VYN7_9BACT</name>
<keyword evidence="4" id="KW-1185">Reference proteome</keyword>
<organism evidence="3 4">
    <name type="scientific">Chitinophaga dinghuensis</name>
    <dbReference type="NCBI Taxonomy" id="1539050"/>
    <lineage>
        <taxon>Bacteria</taxon>
        <taxon>Pseudomonadati</taxon>
        <taxon>Bacteroidota</taxon>
        <taxon>Chitinophagia</taxon>
        <taxon>Chitinophagales</taxon>
        <taxon>Chitinophagaceae</taxon>
        <taxon>Chitinophaga</taxon>
    </lineage>
</organism>
<evidence type="ECO:0000256" key="1">
    <source>
        <dbReference type="SAM" id="MobiDB-lite"/>
    </source>
</evidence>
<gene>
    <name evidence="3" type="ORF">CLV59_105163</name>
</gene>
<keyword evidence="2" id="KW-0732">Signal</keyword>
<sequence>MSKQSVLFGKTKASKPAFFKRFPGKAILILFSLFALSVTTSRAQDYYTDDQASVTVQAQTAPPPIPDYVQPACPGDGYYWVPGYWAWGSGGYYWVPGVWVLPPSAGLLWTPGYWAFYGGFYGWHPGYWGATVGYYGGINYGFGYFGTGFYGGRWEGGHFMYNTAVWRVGRGIHNTYVNRVNITNNNHVSFNGRGGVNYRPTEGERGAMQQNRTPAHQLQVQHEQNMMNERGQFHAPNQAPAVHSMSMPGGERFDQRGRSMGMGGHGGGGGGGRGRRG</sequence>
<dbReference type="RefSeq" id="WP_111593080.1">
    <property type="nucleotide sequence ID" value="NZ_QLMA01000005.1"/>
</dbReference>
<reference evidence="3 4" key="1">
    <citation type="submission" date="2018-06" db="EMBL/GenBank/DDBJ databases">
        <title>Genomic Encyclopedia of Archaeal and Bacterial Type Strains, Phase II (KMG-II): from individual species to whole genera.</title>
        <authorList>
            <person name="Goeker M."/>
        </authorList>
    </citation>
    <scope>NUCLEOTIDE SEQUENCE [LARGE SCALE GENOMIC DNA]</scope>
    <source>
        <strain evidence="3 4">DSM 29821</strain>
    </source>
</reference>
<dbReference type="EMBL" id="QLMA01000005">
    <property type="protein sequence ID" value="RAJ80056.1"/>
    <property type="molecule type" value="Genomic_DNA"/>
</dbReference>
<feature type="region of interest" description="Disordered" evidence="1">
    <location>
        <begin position="246"/>
        <end position="277"/>
    </location>
</feature>
<feature type="compositionally biased region" description="Gly residues" evidence="1">
    <location>
        <begin position="260"/>
        <end position="277"/>
    </location>
</feature>
<dbReference type="OrthoDB" id="121499at2"/>
<evidence type="ECO:0000313" key="4">
    <source>
        <dbReference type="Proteomes" id="UP000249819"/>
    </source>
</evidence>
<dbReference type="AlphaFoldDB" id="A0A327VYN7"/>